<dbReference type="SUPFAM" id="SSF55781">
    <property type="entry name" value="GAF domain-like"/>
    <property type="match status" value="1"/>
</dbReference>
<dbReference type="EMBL" id="REFZ01000002">
    <property type="protein sequence ID" value="RQH02670.1"/>
    <property type="molecule type" value="Genomic_DNA"/>
</dbReference>
<name>A0A3N6PM82_NATCH</name>
<protein>
    <submittedName>
        <fullName evidence="6">IclR family transcriptional regulator</fullName>
    </submittedName>
</protein>
<gene>
    <name evidence="6" type="ORF">EA472_05065</name>
</gene>
<dbReference type="InterPro" id="IPR036388">
    <property type="entry name" value="WH-like_DNA-bd_sf"/>
</dbReference>
<dbReference type="Gene3D" id="3.30.450.40">
    <property type="match status" value="1"/>
</dbReference>
<evidence type="ECO:0000256" key="2">
    <source>
        <dbReference type="ARBA" id="ARBA00023125"/>
    </source>
</evidence>
<keyword evidence="7" id="KW-1185">Reference proteome</keyword>
<evidence type="ECO:0000313" key="6">
    <source>
        <dbReference type="EMBL" id="RQH02670.1"/>
    </source>
</evidence>
<evidence type="ECO:0000256" key="3">
    <source>
        <dbReference type="ARBA" id="ARBA00023163"/>
    </source>
</evidence>
<feature type="domain" description="IclR-ED" evidence="5">
    <location>
        <begin position="76"/>
        <end position="260"/>
    </location>
</feature>
<dbReference type="Pfam" id="PF09339">
    <property type="entry name" value="HTH_IclR"/>
    <property type="match status" value="1"/>
</dbReference>
<comment type="caution">
    <text evidence="6">The sequence shown here is derived from an EMBL/GenBank/DDBJ whole genome shotgun (WGS) entry which is preliminary data.</text>
</comment>
<dbReference type="OrthoDB" id="14763at2157"/>
<dbReference type="SUPFAM" id="SSF46785">
    <property type="entry name" value="Winged helix' DNA-binding domain"/>
    <property type="match status" value="1"/>
</dbReference>
<keyword evidence="2" id="KW-0238">DNA-binding</keyword>
<proteinExistence type="predicted"/>
<organism evidence="6 7">
    <name type="scientific">Natrarchaeobius chitinivorans</name>
    <dbReference type="NCBI Taxonomy" id="1679083"/>
    <lineage>
        <taxon>Archaea</taxon>
        <taxon>Methanobacteriati</taxon>
        <taxon>Methanobacteriota</taxon>
        <taxon>Stenosarchaea group</taxon>
        <taxon>Halobacteria</taxon>
        <taxon>Halobacteriales</taxon>
        <taxon>Natrialbaceae</taxon>
        <taxon>Natrarchaeobius</taxon>
    </lineage>
</organism>
<evidence type="ECO:0000259" key="5">
    <source>
        <dbReference type="PROSITE" id="PS51078"/>
    </source>
</evidence>
<evidence type="ECO:0000256" key="1">
    <source>
        <dbReference type="ARBA" id="ARBA00023015"/>
    </source>
</evidence>
<dbReference type="PROSITE" id="PS51077">
    <property type="entry name" value="HTH_ICLR"/>
    <property type="match status" value="1"/>
</dbReference>
<dbReference type="GO" id="GO:0045892">
    <property type="term" value="P:negative regulation of DNA-templated transcription"/>
    <property type="evidence" value="ECO:0007669"/>
    <property type="project" value="TreeGrafter"/>
</dbReference>
<dbReference type="Pfam" id="PF01614">
    <property type="entry name" value="IclR_C"/>
    <property type="match status" value="1"/>
</dbReference>
<dbReference type="AlphaFoldDB" id="A0A3N6PM82"/>
<dbReference type="Proteomes" id="UP000281431">
    <property type="component" value="Unassembled WGS sequence"/>
</dbReference>
<dbReference type="InterPro" id="IPR029016">
    <property type="entry name" value="GAF-like_dom_sf"/>
</dbReference>
<dbReference type="InterPro" id="IPR050707">
    <property type="entry name" value="HTH_MetabolicPath_Reg"/>
</dbReference>
<dbReference type="PANTHER" id="PTHR30136">
    <property type="entry name" value="HELIX-TURN-HELIX TRANSCRIPTIONAL REGULATOR, ICLR FAMILY"/>
    <property type="match status" value="1"/>
</dbReference>
<evidence type="ECO:0000259" key="4">
    <source>
        <dbReference type="PROSITE" id="PS51077"/>
    </source>
</evidence>
<feature type="domain" description="HTH iclR-type" evidence="4">
    <location>
        <begin position="16"/>
        <end position="75"/>
    </location>
</feature>
<evidence type="ECO:0000313" key="7">
    <source>
        <dbReference type="Proteomes" id="UP000281431"/>
    </source>
</evidence>
<dbReference type="GO" id="GO:0003677">
    <property type="term" value="F:DNA binding"/>
    <property type="evidence" value="ECO:0007669"/>
    <property type="project" value="UniProtKB-KW"/>
</dbReference>
<keyword evidence="1" id="KW-0805">Transcription regulation</keyword>
<accession>A0A3N6PM82</accession>
<dbReference type="InterPro" id="IPR014757">
    <property type="entry name" value="Tscrpt_reg_IclR_C"/>
</dbReference>
<sequence length="261" mass="28988">MGEQHKQVSEAEPRTVGAVQTTLDIIDLLHQRDGAGVTELSEELDLSKGTVHSHLATLYKNEYLIKNGDEYNLSLRYLHLAETVRDRLGFYDVVREEVDELAAESGELSQFATEEHGRAVYIYKAKGDKAVETASSVGKREFLHCISLGKAMLAHYSESYVDEIIDEYGLPGFTDTTVTSRDDLFENLAEIRERGYAIDNEERIDGLRCVAAPVLHNDGTVLGAVSLSGPSSRMIGERFDEELPSMVVRAANVIEINSQYS</sequence>
<keyword evidence="3" id="KW-0804">Transcription</keyword>
<dbReference type="GO" id="GO:0003700">
    <property type="term" value="F:DNA-binding transcription factor activity"/>
    <property type="evidence" value="ECO:0007669"/>
    <property type="project" value="TreeGrafter"/>
</dbReference>
<dbReference type="InterPro" id="IPR011991">
    <property type="entry name" value="ArsR-like_HTH"/>
</dbReference>
<dbReference type="InterPro" id="IPR036390">
    <property type="entry name" value="WH_DNA-bd_sf"/>
</dbReference>
<dbReference type="CDD" id="cd00090">
    <property type="entry name" value="HTH_ARSR"/>
    <property type="match status" value="1"/>
</dbReference>
<dbReference type="Gene3D" id="1.10.10.10">
    <property type="entry name" value="Winged helix-like DNA-binding domain superfamily/Winged helix DNA-binding domain"/>
    <property type="match status" value="1"/>
</dbReference>
<reference evidence="6 7" key="1">
    <citation type="submission" date="2018-10" db="EMBL/GenBank/DDBJ databases">
        <title>Natrarchaeobius chitinivorans gen. nov., sp. nov., and Natrarchaeobius haloalkaliphilus sp. nov., alkaliphilic, chitin-utilizing haloarchaea from hypersaline alkaline lakes.</title>
        <authorList>
            <person name="Sorokin D.Y."/>
            <person name="Elcheninov A.G."/>
            <person name="Kostrikina N.A."/>
            <person name="Bale N.J."/>
            <person name="Sinninghe Damste J.S."/>
            <person name="Khijniak T.V."/>
            <person name="Kublanov I.V."/>
            <person name="Toshchakov S.V."/>
        </authorList>
    </citation>
    <scope>NUCLEOTIDE SEQUENCE [LARGE SCALE GENOMIC DNA]</scope>
    <source>
        <strain evidence="6 7">AArcht7</strain>
    </source>
</reference>
<dbReference type="SMART" id="SM00346">
    <property type="entry name" value="HTH_ICLR"/>
    <property type="match status" value="1"/>
</dbReference>
<dbReference type="PANTHER" id="PTHR30136:SF35">
    <property type="entry name" value="HTH-TYPE TRANSCRIPTIONAL REGULATOR RV1719"/>
    <property type="match status" value="1"/>
</dbReference>
<dbReference type="PROSITE" id="PS51078">
    <property type="entry name" value="ICLR_ED"/>
    <property type="match status" value="1"/>
</dbReference>
<dbReference type="InterPro" id="IPR005471">
    <property type="entry name" value="Tscrpt_reg_IclR_N"/>
</dbReference>